<dbReference type="EMBL" id="STGJ01000006">
    <property type="protein sequence ID" value="TIC83688.1"/>
    <property type="molecule type" value="Genomic_DNA"/>
</dbReference>
<dbReference type="AlphaFoldDB" id="A0A4T0UXF9"/>
<dbReference type="RefSeq" id="WP_136552218.1">
    <property type="nucleotide sequence ID" value="NZ_STGJ01000006.1"/>
</dbReference>
<reference evidence="1 2" key="1">
    <citation type="submission" date="2019-04" db="EMBL/GenBank/DDBJ databases">
        <title>Crenobacter sp. nov.</title>
        <authorList>
            <person name="Shi S."/>
        </authorList>
    </citation>
    <scope>NUCLEOTIDE SEQUENCE [LARGE SCALE GENOMIC DNA]</scope>
    <source>
        <strain evidence="1 2">GY 70310</strain>
    </source>
</reference>
<keyword evidence="2" id="KW-1185">Reference proteome</keyword>
<proteinExistence type="predicted"/>
<sequence length="64" mass="7632">MNRSEFLMERDRALMMKAIRNRAVGGPQKCSQQDRARNDALREIESRRWDREMDMEDRLGGPFC</sequence>
<organism evidence="1 2">
    <name type="scientific">Crenobacter intestini</name>
    <dbReference type="NCBI Taxonomy" id="2563443"/>
    <lineage>
        <taxon>Bacteria</taxon>
        <taxon>Pseudomonadati</taxon>
        <taxon>Pseudomonadota</taxon>
        <taxon>Betaproteobacteria</taxon>
        <taxon>Neisseriales</taxon>
        <taxon>Neisseriaceae</taxon>
        <taxon>Crenobacter</taxon>
    </lineage>
</organism>
<evidence type="ECO:0000313" key="2">
    <source>
        <dbReference type="Proteomes" id="UP000308891"/>
    </source>
</evidence>
<comment type="caution">
    <text evidence="1">The sequence shown here is derived from an EMBL/GenBank/DDBJ whole genome shotgun (WGS) entry which is preliminary data.</text>
</comment>
<dbReference type="Proteomes" id="UP000308891">
    <property type="component" value="Unassembled WGS sequence"/>
</dbReference>
<name>A0A4T0UXF9_9NEIS</name>
<protein>
    <submittedName>
        <fullName evidence="1">Uncharacterized protein</fullName>
    </submittedName>
</protein>
<accession>A0A4T0UXF9</accession>
<evidence type="ECO:0000313" key="1">
    <source>
        <dbReference type="EMBL" id="TIC83688.1"/>
    </source>
</evidence>
<gene>
    <name evidence="1" type="ORF">E5K04_06615</name>
</gene>